<name>A0A1W1YML9_9FIRM</name>
<evidence type="ECO:0000259" key="2">
    <source>
        <dbReference type="Pfam" id="PF01051"/>
    </source>
</evidence>
<dbReference type="AlphaFoldDB" id="A0A1W1YML9"/>
<dbReference type="STRING" id="112901.SAMN04488500_10213"/>
<evidence type="ECO:0000313" key="4">
    <source>
        <dbReference type="Proteomes" id="UP000192738"/>
    </source>
</evidence>
<feature type="domain" description="Initiator Rep protein WH1" evidence="2">
    <location>
        <begin position="30"/>
        <end position="177"/>
    </location>
</feature>
<sequence length="272" mass="31581">MEVDLAKNNIILDLSKLLAEALYPGGQEAKANQLIKVGSIIGRRDPLTEFQQKAIIGAISFFYKNVGSNANVTTYVMEFSELLKLCDSKQEDMGSYLINEIEKLEKKGVWLYDKVAKKLTRTLWFQSIEFTDREVAFHFTEKIIPIILEFAPMDAELQLVKGLRYKGKHTLSVFEIIWKWRNQGVVEYSISDIMRQLSLEQTRYSYGQLRLRVIEPSIEEIYAWDDAVFVRFGPTFSGRRVEGVWFEVKTGEEAKTLRKQHPEFKFSAQEDR</sequence>
<organism evidence="3 4">
    <name type="scientific">Sporomusa malonica</name>
    <dbReference type="NCBI Taxonomy" id="112901"/>
    <lineage>
        <taxon>Bacteria</taxon>
        <taxon>Bacillati</taxon>
        <taxon>Bacillota</taxon>
        <taxon>Negativicutes</taxon>
        <taxon>Selenomonadales</taxon>
        <taxon>Sporomusaceae</taxon>
        <taxon>Sporomusa</taxon>
    </lineage>
</organism>
<accession>A0A1W1YML9</accession>
<dbReference type="GO" id="GO:0006270">
    <property type="term" value="P:DNA replication initiation"/>
    <property type="evidence" value="ECO:0007669"/>
    <property type="project" value="InterPro"/>
</dbReference>
<protein>
    <submittedName>
        <fullName evidence="3">Initiator Replication protein</fullName>
    </submittedName>
</protein>
<dbReference type="SUPFAM" id="SSF46785">
    <property type="entry name" value="Winged helix' DNA-binding domain"/>
    <property type="match status" value="2"/>
</dbReference>
<evidence type="ECO:0000256" key="1">
    <source>
        <dbReference type="ARBA" id="ARBA00038283"/>
    </source>
</evidence>
<dbReference type="Gene3D" id="1.10.10.10">
    <property type="entry name" value="Winged helix-like DNA-binding domain superfamily/Winged helix DNA-binding domain"/>
    <property type="match status" value="2"/>
</dbReference>
<dbReference type="OrthoDB" id="1678005at2"/>
<reference evidence="3 4" key="1">
    <citation type="submission" date="2017-04" db="EMBL/GenBank/DDBJ databases">
        <authorList>
            <person name="Afonso C.L."/>
            <person name="Miller P.J."/>
            <person name="Scott M.A."/>
            <person name="Spackman E."/>
            <person name="Goraichik I."/>
            <person name="Dimitrov K.M."/>
            <person name="Suarez D.L."/>
            <person name="Swayne D.E."/>
        </authorList>
    </citation>
    <scope>NUCLEOTIDE SEQUENCE [LARGE SCALE GENOMIC DNA]</scope>
    <source>
        <strain evidence="3 4">DSM 5090</strain>
    </source>
</reference>
<evidence type="ECO:0000313" key="3">
    <source>
        <dbReference type="EMBL" id="SMC37490.1"/>
    </source>
</evidence>
<dbReference type="RefSeq" id="WP_084573938.1">
    <property type="nucleotide sequence ID" value="NZ_CP155572.1"/>
</dbReference>
<comment type="similarity">
    <text evidence="1">Belongs to the initiator RepB protein family.</text>
</comment>
<dbReference type="GO" id="GO:0003887">
    <property type="term" value="F:DNA-directed DNA polymerase activity"/>
    <property type="evidence" value="ECO:0007669"/>
    <property type="project" value="InterPro"/>
</dbReference>
<dbReference type="Pfam" id="PF01051">
    <property type="entry name" value="Rep3_N"/>
    <property type="match status" value="1"/>
</dbReference>
<dbReference type="InterPro" id="IPR036388">
    <property type="entry name" value="WH-like_DNA-bd_sf"/>
</dbReference>
<proteinExistence type="inferred from homology"/>
<dbReference type="Pfam" id="PF21205">
    <property type="entry name" value="Rep3_C"/>
    <property type="match status" value="1"/>
</dbReference>
<keyword evidence="4" id="KW-1185">Reference proteome</keyword>
<dbReference type="InterPro" id="IPR000525">
    <property type="entry name" value="Initiator_Rep_WH1"/>
</dbReference>
<gene>
    <name evidence="3" type="ORF">SAMN04488500_10213</name>
</gene>
<dbReference type="EMBL" id="FWXI01000002">
    <property type="protein sequence ID" value="SMC37490.1"/>
    <property type="molecule type" value="Genomic_DNA"/>
</dbReference>
<dbReference type="InterPro" id="IPR036390">
    <property type="entry name" value="WH_DNA-bd_sf"/>
</dbReference>
<dbReference type="Proteomes" id="UP000192738">
    <property type="component" value="Unassembled WGS sequence"/>
</dbReference>